<dbReference type="InterPro" id="IPR036388">
    <property type="entry name" value="WH-like_DNA-bd_sf"/>
</dbReference>
<comment type="caution">
    <text evidence="5">The sequence shown here is derived from an EMBL/GenBank/DDBJ whole genome shotgun (WGS) entry which is preliminary data.</text>
</comment>
<name>A0A2B9DJP6_BACCE</name>
<dbReference type="InterPro" id="IPR000485">
    <property type="entry name" value="AsnC-type_HTH_dom"/>
</dbReference>
<keyword evidence="1" id="KW-0805">Transcription regulation</keyword>
<evidence type="ECO:0000256" key="3">
    <source>
        <dbReference type="ARBA" id="ARBA00023163"/>
    </source>
</evidence>
<dbReference type="InterPro" id="IPR019887">
    <property type="entry name" value="Tscrpt_reg_AsnC/Lrp_C"/>
</dbReference>
<keyword evidence="2" id="KW-0238">DNA-binding</keyword>
<evidence type="ECO:0000256" key="1">
    <source>
        <dbReference type="ARBA" id="ARBA00023015"/>
    </source>
</evidence>
<dbReference type="SMART" id="SM00344">
    <property type="entry name" value="HTH_ASNC"/>
    <property type="match status" value="1"/>
</dbReference>
<protein>
    <submittedName>
        <fullName evidence="5">AsnC family transcriptional regulator</fullName>
    </submittedName>
</protein>
<dbReference type="RefSeq" id="WP_098779623.1">
    <property type="nucleotide sequence ID" value="NZ_NUHO01000230.1"/>
</dbReference>
<dbReference type="AlphaFoldDB" id="A0A2B9DJP6"/>
<dbReference type="GO" id="GO:0043565">
    <property type="term" value="F:sequence-specific DNA binding"/>
    <property type="evidence" value="ECO:0007669"/>
    <property type="project" value="InterPro"/>
</dbReference>
<dbReference type="Pfam" id="PF13412">
    <property type="entry name" value="HTH_24"/>
    <property type="match status" value="1"/>
</dbReference>
<dbReference type="Pfam" id="PF01037">
    <property type="entry name" value="AsnC_trans_reg"/>
    <property type="match status" value="1"/>
</dbReference>
<dbReference type="EMBL" id="NUHO01000230">
    <property type="protein sequence ID" value="PGM87706.1"/>
    <property type="molecule type" value="Genomic_DNA"/>
</dbReference>
<dbReference type="Proteomes" id="UP000222054">
    <property type="component" value="Unassembled WGS sequence"/>
</dbReference>
<evidence type="ECO:0000313" key="6">
    <source>
        <dbReference type="Proteomes" id="UP000222054"/>
    </source>
</evidence>
<dbReference type="Gene3D" id="1.10.10.10">
    <property type="entry name" value="Winged helix-like DNA-binding domain superfamily/Winged helix DNA-binding domain"/>
    <property type="match status" value="1"/>
</dbReference>
<feature type="domain" description="HTH asnC-type" evidence="4">
    <location>
        <begin position="9"/>
        <end position="70"/>
    </location>
</feature>
<dbReference type="PANTHER" id="PTHR30154">
    <property type="entry name" value="LEUCINE-RESPONSIVE REGULATORY PROTEIN"/>
    <property type="match status" value="1"/>
</dbReference>
<dbReference type="SUPFAM" id="SSF46785">
    <property type="entry name" value="Winged helix' DNA-binding domain"/>
    <property type="match status" value="1"/>
</dbReference>
<dbReference type="PROSITE" id="PS00519">
    <property type="entry name" value="HTH_ASNC_1"/>
    <property type="match status" value="1"/>
</dbReference>
<dbReference type="PANTHER" id="PTHR30154:SF34">
    <property type="entry name" value="TRANSCRIPTIONAL REGULATOR AZLB"/>
    <property type="match status" value="1"/>
</dbReference>
<dbReference type="InterPro" id="IPR019888">
    <property type="entry name" value="Tscrpt_reg_AsnC-like"/>
</dbReference>
<dbReference type="Gene3D" id="3.30.70.920">
    <property type="match status" value="1"/>
</dbReference>
<dbReference type="PROSITE" id="PS50956">
    <property type="entry name" value="HTH_ASNC_2"/>
    <property type="match status" value="1"/>
</dbReference>
<sequence length="165" mass="19161">MESSVIKVLDDLDVQILDILQKESQVSNAELARRVNLSPAAMHARIKRLDGEGFIDKQVAILNQEKLGFDLLCFIFMSTNIHQYEKLEVLERELESMPEVLECHCLTGEYDYLLKVANRDRKELEHFIRKLNKLGITRIQTSLALREIKYSTVLPIRNEEPSIDY</sequence>
<dbReference type="GO" id="GO:0005829">
    <property type="term" value="C:cytosol"/>
    <property type="evidence" value="ECO:0007669"/>
    <property type="project" value="TreeGrafter"/>
</dbReference>
<dbReference type="PRINTS" id="PR00033">
    <property type="entry name" value="HTHASNC"/>
</dbReference>
<evidence type="ECO:0000259" key="4">
    <source>
        <dbReference type="PROSITE" id="PS50956"/>
    </source>
</evidence>
<dbReference type="InterPro" id="IPR019885">
    <property type="entry name" value="Tscrpt_reg_HTH_AsnC-type_CS"/>
</dbReference>
<evidence type="ECO:0000313" key="5">
    <source>
        <dbReference type="EMBL" id="PGM87706.1"/>
    </source>
</evidence>
<dbReference type="InterPro" id="IPR011008">
    <property type="entry name" value="Dimeric_a/b-barrel"/>
</dbReference>
<dbReference type="SUPFAM" id="SSF54909">
    <property type="entry name" value="Dimeric alpha+beta barrel"/>
    <property type="match status" value="1"/>
</dbReference>
<dbReference type="InterPro" id="IPR036390">
    <property type="entry name" value="WH_DNA-bd_sf"/>
</dbReference>
<proteinExistence type="predicted"/>
<keyword evidence="3" id="KW-0804">Transcription</keyword>
<gene>
    <name evidence="5" type="ORF">CN958_28895</name>
</gene>
<dbReference type="FunFam" id="3.30.70.920:FF:000013">
    <property type="entry name" value="AsnC family transcriptional regulator"/>
    <property type="match status" value="1"/>
</dbReference>
<organism evidence="5 6">
    <name type="scientific">Bacillus cereus</name>
    <dbReference type="NCBI Taxonomy" id="1396"/>
    <lineage>
        <taxon>Bacteria</taxon>
        <taxon>Bacillati</taxon>
        <taxon>Bacillota</taxon>
        <taxon>Bacilli</taxon>
        <taxon>Bacillales</taxon>
        <taxon>Bacillaceae</taxon>
        <taxon>Bacillus</taxon>
        <taxon>Bacillus cereus group</taxon>
    </lineage>
</organism>
<accession>A0A2B9DJP6</accession>
<dbReference type="GO" id="GO:0043200">
    <property type="term" value="P:response to amino acid"/>
    <property type="evidence" value="ECO:0007669"/>
    <property type="project" value="TreeGrafter"/>
</dbReference>
<evidence type="ECO:0000256" key="2">
    <source>
        <dbReference type="ARBA" id="ARBA00023125"/>
    </source>
</evidence>
<reference evidence="5 6" key="1">
    <citation type="submission" date="2017-09" db="EMBL/GenBank/DDBJ databases">
        <title>Large-scale bioinformatics analysis of Bacillus genomes uncovers conserved roles of natural products in bacterial physiology.</title>
        <authorList>
            <consortium name="Agbiome Team Llc"/>
            <person name="Bleich R.M."/>
            <person name="Grubbs K.J."/>
            <person name="Santa Maria K.C."/>
            <person name="Allen S.E."/>
            <person name="Farag S."/>
            <person name="Shank E.A."/>
            <person name="Bowers A."/>
        </authorList>
    </citation>
    <scope>NUCLEOTIDE SEQUENCE [LARGE SCALE GENOMIC DNA]</scope>
    <source>
        <strain evidence="5 6">AFS053130</strain>
    </source>
</reference>